<keyword evidence="2" id="KW-1185">Reference proteome</keyword>
<proteinExistence type="predicted"/>
<dbReference type="Proteomes" id="UP000275267">
    <property type="component" value="Unassembled WGS sequence"/>
</dbReference>
<sequence length="404" mass="46155">MADRRRPGKEPVGEPSGVRKSVNVIGDREIVISEQGCRLIIESNKIPGTPLQRATCDGTRYVAMSRMKQDAYNMHNTLIVCDHPNILKPIGVWTDPSDNKKAYIAVTSVDNALISLAKEQLFCVEGQICRGFSALGFRMFKDIFSAIQYVNSRYEGGATSSENNTPPIQLFPMMLEPKNIFVKMANGKARVMLDITRDDIEKAHWKEVGHCLTELHRTYEASRELTELAKFLTQEEVTYESLLWQPGIWDARTKMQFIREIYFLLDGERDSEKTPFESTQKGTILKQKNSFGLLPIMKEFSPPKDENTGQEKPIRENHLLDSVIFLRNKIVAHFDEEYPRFKGSKDEIGTSVDTRERYIQNRKGDYMITLAKTIRELGWIAESPVIRGDCSSPALPYDRYRNVG</sequence>
<dbReference type="AlphaFoldDB" id="A0A3L6PKE6"/>
<comment type="caution">
    <text evidence="1">The sequence shown here is derived from an EMBL/GenBank/DDBJ whole genome shotgun (WGS) entry which is preliminary data.</text>
</comment>
<protein>
    <submittedName>
        <fullName evidence="1">Uncharacterized protein</fullName>
    </submittedName>
</protein>
<evidence type="ECO:0000313" key="1">
    <source>
        <dbReference type="EMBL" id="RLM58632.1"/>
    </source>
</evidence>
<accession>A0A3L6PKE6</accession>
<reference evidence="2" key="1">
    <citation type="journal article" date="2019" name="Nat. Commun.">
        <title>The genome of broomcorn millet.</title>
        <authorList>
            <person name="Zou C."/>
            <person name="Miki D."/>
            <person name="Li D."/>
            <person name="Tang Q."/>
            <person name="Xiao L."/>
            <person name="Rajput S."/>
            <person name="Deng P."/>
            <person name="Jia W."/>
            <person name="Huang R."/>
            <person name="Zhang M."/>
            <person name="Sun Y."/>
            <person name="Hu J."/>
            <person name="Fu X."/>
            <person name="Schnable P.S."/>
            <person name="Li F."/>
            <person name="Zhang H."/>
            <person name="Feng B."/>
            <person name="Zhu X."/>
            <person name="Liu R."/>
            <person name="Schnable J.C."/>
            <person name="Zhu J.-K."/>
            <person name="Zhang H."/>
        </authorList>
    </citation>
    <scope>NUCLEOTIDE SEQUENCE [LARGE SCALE GENOMIC DNA]</scope>
</reference>
<dbReference type="EMBL" id="PQIB02000017">
    <property type="protein sequence ID" value="RLM58632.1"/>
    <property type="molecule type" value="Genomic_DNA"/>
</dbReference>
<gene>
    <name evidence="1" type="ORF">C2845_PM18G07970</name>
</gene>
<organism evidence="1 2">
    <name type="scientific">Panicum miliaceum</name>
    <name type="common">Proso millet</name>
    <name type="synonym">Broomcorn millet</name>
    <dbReference type="NCBI Taxonomy" id="4540"/>
    <lineage>
        <taxon>Eukaryota</taxon>
        <taxon>Viridiplantae</taxon>
        <taxon>Streptophyta</taxon>
        <taxon>Embryophyta</taxon>
        <taxon>Tracheophyta</taxon>
        <taxon>Spermatophyta</taxon>
        <taxon>Magnoliopsida</taxon>
        <taxon>Liliopsida</taxon>
        <taxon>Poales</taxon>
        <taxon>Poaceae</taxon>
        <taxon>PACMAD clade</taxon>
        <taxon>Panicoideae</taxon>
        <taxon>Panicodae</taxon>
        <taxon>Paniceae</taxon>
        <taxon>Panicinae</taxon>
        <taxon>Panicum</taxon>
        <taxon>Panicum sect. Panicum</taxon>
    </lineage>
</organism>
<evidence type="ECO:0000313" key="2">
    <source>
        <dbReference type="Proteomes" id="UP000275267"/>
    </source>
</evidence>
<dbReference type="OrthoDB" id="653813at2759"/>
<name>A0A3L6PKE6_PANMI</name>